<proteinExistence type="predicted"/>
<accession>A0A0K1QPH6</accession>
<evidence type="ECO:0000313" key="2">
    <source>
        <dbReference type="EMBL" id="AKV07567.1"/>
    </source>
</evidence>
<reference evidence="2 3" key="1">
    <citation type="journal article" date="2012" name="J. Bacteriol.">
        <title>Draft genome sequence of the cyanide-utilizing bacterium Pseudomonas fluorescens strain NCIMB 11764.</title>
        <authorList>
            <person name="Vilo C.A."/>
            <person name="Benedik M.J."/>
            <person name="Kunz D.A."/>
            <person name="Dong Q."/>
        </authorList>
    </citation>
    <scope>NUCLEOTIDE SEQUENCE [LARGE SCALE GENOMIC DNA]</scope>
    <source>
        <strain evidence="2 3">NCIMB 11764</strain>
    </source>
</reference>
<sequence>MRSIKRFIFFIITLLIVSATLMFILENQRPMVLMFLGWSTPELSVAVLVILALLVGMVVGPAVASIALMRKKSKSSRLS</sequence>
<gene>
    <name evidence="2" type="ORF">B723_14500</name>
</gene>
<evidence type="ECO:0000313" key="3">
    <source>
        <dbReference type="Proteomes" id="UP000017175"/>
    </source>
</evidence>
<dbReference type="RefSeq" id="WP_017337303.1">
    <property type="nucleotide sequence ID" value="NZ_CP010945.1"/>
</dbReference>
<feature type="transmembrane region" description="Helical" evidence="1">
    <location>
        <begin position="7"/>
        <end position="25"/>
    </location>
</feature>
<dbReference type="Proteomes" id="UP000017175">
    <property type="component" value="Chromosome"/>
</dbReference>
<protein>
    <recommendedName>
        <fullName evidence="4">Lipopolysaccharide assembly protein A domain-containing protein</fullName>
    </recommendedName>
</protein>
<evidence type="ECO:0000256" key="1">
    <source>
        <dbReference type="SAM" id="Phobius"/>
    </source>
</evidence>
<keyword evidence="1" id="KW-1133">Transmembrane helix</keyword>
<organism evidence="2 3">
    <name type="scientific">Pseudomonas fluorescens NCIMB 11764</name>
    <dbReference type="NCBI Taxonomy" id="1221522"/>
    <lineage>
        <taxon>Bacteria</taxon>
        <taxon>Pseudomonadati</taxon>
        <taxon>Pseudomonadota</taxon>
        <taxon>Gammaproteobacteria</taxon>
        <taxon>Pseudomonadales</taxon>
        <taxon>Pseudomonadaceae</taxon>
        <taxon>Pseudomonas</taxon>
    </lineage>
</organism>
<evidence type="ECO:0008006" key="4">
    <source>
        <dbReference type="Google" id="ProtNLM"/>
    </source>
</evidence>
<dbReference type="OrthoDB" id="7032155at2"/>
<keyword evidence="1" id="KW-0812">Transmembrane</keyword>
<dbReference type="EMBL" id="CP010945">
    <property type="protein sequence ID" value="AKV07567.1"/>
    <property type="molecule type" value="Genomic_DNA"/>
</dbReference>
<keyword evidence="1" id="KW-0472">Membrane</keyword>
<dbReference type="AlphaFoldDB" id="A0A0K1QPH6"/>
<name>A0A0K1QPH6_PSEFL</name>
<feature type="transmembrane region" description="Helical" evidence="1">
    <location>
        <begin position="45"/>
        <end position="69"/>
    </location>
</feature>